<sequence>MRSSFLPPWMPAGVSLVRHRSEAGPILLAPIDAHRVFVHASPATWSTCRASGTHHLRRSGDIDLVPAGEAGGYDAASACESLEIRLAPAVIERAALDLGRGSGRSALAMRHMLRSEPIVHLALALESERQAGAPGGDLYADTIGIALATQLVGLSRRVETPRGGLSAAQMRRLLDFIEAHLDRPLTLARLAREAGASSSHLRQGFKQATGMTVHRYVVRRRVERARLLLQGGTSAGEAALAAGFAHQSHMARWMRRELGITPRDLR</sequence>
<protein>
    <submittedName>
        <fullName evidence="5">AraC family transcriptional regulator</fullName>
    </submittedName>
</protein>
<dbReference type="RefSeq" id="WP_307286066.1">
    <property type="nucleotide sequence ID" value="NZ_JAUSVX010000031.1"/>
</dbReference>
<reference evidence="5 6" key="1">
    <citation type="submission" date="2023-07" db="EMBL/GenBank/DDBJ databases">
        <title>Genomic Encyclopedia of Type Strains, Phase IV (KMG-IV): sequencing the most valuable type-strain genomes for metagenomic binning, comparative biology and taxonomic classification.</title>
        <authorList>
            <person name="Goeker M."/>
        </authorList>
    </citation>
    <scope>NUCLEOTIDE SEQUENCE [LARGE SCALE GENOMIC DNA]</scope>
    <source>
        <strain evidence="5 6">DSM 19619</strain>
    </source>
</reference>
<organism evidence="5 6">
    <name type="scientific">Labrys wisconsinensis</name>
    <dbReference type="NCBI Taxonomy" id="425677"/>
    <lineage>
        <taxon>Bacteria</taxon>
        <taxon>Pseudomonadati</taxon>
        <taxon>Pseudomonadota</taxon>
        <taxon>Alphaproteobacteria</taxon>
        <taxon>Hyphomicrobiales</taxon>
        <taxon>Xanthobacteraceae</taxon>
        <taxon>Labrys</taxon>
    </lineage>
</organism>
<feature type="domain" description="HTH araC/xylS-type" evidence="4">
    <location>
        <begin position="171"/>
        <end position="266"/>
    </location>
</feature>
<comment type="caution">
    <text evidence="5">The sequence shown here is derived from an EMBL/GenBank/DDBJ whole genome shotgun (WGS) entry which is preliminary data.</text>
</comment>
<evidence type="ECO:0000256" key="3">
    <source>
        <dbReference type="ARBA" id="ARBA00023163"/>
    </source>
</evidence>
<dbReference type="InterPro" id="IPR018060">
    <property type="entry name" value="HTH_AraC"/>
</dbReference>
<evidence type="ECO:0000313" key="6">
    <source>
        <dbReference type="Proteomes" id="UP001242480"/>
    </source>
</evidence>
<dbReference type="InterPro" id="IPR009057">
    <property type="entry name" value="Homeodomain-like_sf"/>
</dbReference>
<keyword evidence="1" id="KW-0805">Transcription regulation</keyword>
<evidence type="ECO:0000256" key="1">
    <source>
        <dbReference type="ARBA" id="ARBA00023015"/>
    </source>
</evidence>
<dbReference type="SMART" id="SM00342">
    <property type="entry name" value="HTH_ARAC"/>
    <property type="match status" value="1"/>
</dbReference>
<dbReference type="SUPFAM" id="SSF46689">
    <property type="entry name" value="Homeodomain-like"/>
    <property type="match status" value="2"/>
</dbReference>
<dbReference type="Pfam" id="PF12833">
    <property type="entry name" value="HTH_18"/>
    <property type="match status" value="1"/>
</dbReference>
<name>A0ABU0JLM3_9HYPH</name>
<proteinExistence type="predicted"/>
<keyword evidence="6" id="KW-1185">Reference proteome</keyword>
<dbReference type="PROSITE" id="PS01124">
    <property type="entry name" value="HTH_ARAC_FAMILY_2"/>
    <property type="match status" value="1"/>
</dbReference>
<keyword evidence="3" id="KW-0804">Transcription</keyword>
<dbReference type="Proteomes" id="UP001242480">
    <property type="component" value="Unassembled WGS sequence"/>
</dbReference>
<accession>A0ABU0JLM3</accession>
<dbReference type="InterPro" id="IPR050204">
    <property type="entry name" value="AraC_XylS_family_regulators"/>
</dbReference>
<dbReference type="Gene3D" id="1.10.10.60">
    <property type="entry name" value="Homeodomain-like"/>
    <property type="match status" value="1"/>
</dbReference>
<evidence type="ECO:0000256" key="2">
    <source>
        <dbReference type="ARBA" id="ARBA00023125"/>
    </source>
</evidence>
<evidence type="ECO:0000259" key="4">
    <source>
        <dbReference type="PROSITE" id="PS01124"/>
    </source>
</evidence>
<dbReference type="PANTHER" id="PTHR46796:SF6">
    <property type="entry name" value="ARAC SUBFAMILY"/>
    <property type="match status" value="1"/>
</dbReference>
<dbReference type="EMBL" id="JAUSVX010000031">
    <property type="protein sequence ID" value="MDQ0475189.1"/>
    <property type="molecule type" value="Genomic_DNA"/>
</dbReference>
<keyword evidence="2" id="KW-0238">DNA-binding</keyword>
<evidence type="ECO:0000313" key="5">
    <source>
        <dbReference type="EMBL" id="MDQ0475189.1"/>
    </source>
</evidence>
<dbReference type="PANTHER" id="PTHR46796">
    <property type="entry name" value="HTH-TYPE TRANSCRIPTIONAL ACTIVATOR RHAS-RELATED"/>
    <property type="match status" value="1"/>
</dbReference>
<gene>
    <name evidence="5" type="ORF">QO011_008231</name>
</gene>